<dbReference type="EMBL" id="NBTM02000001">
    <property type="protein sequence ID" value="PNL91885.1"/>
    <property type="molecule type" value="Genomic_DNA"/>
</dbReference>
<comment type="caution">
    <text evidence="1">The sequence shown here is derived from an EMBL/GenBank/DDBJ whole genome shotgun (WGS) entry which is preliminary data.</text>
</comment>
<dbReference type="Proteomes" id="UP000192813">
    <property type="component" value="Unassembled WGS sequence"/>
</dbReference>
<dbReference type="GO" id="GO:0015031">
    <property type="term" value="P:protein transport"/>
    <property type="evidence" value="ECO:0007669"/>
    <property type="project" value="InterPro"/>
</dbReference>
<accession>A0A2J9PNG7</accession>
<gene>
    <name evidence="1" type="primary">asp1</name>
    <name evidence="1" type="ORF">A6J77_006470</name>
</gene>
<dbReference type="Pfam" id="PF16993">
    <property type="entry name" value="Asp1"/>
    <property type="match status" value="1"/>
</dbReference>
<sequence>MRQSCRKEYEMYYFIPAWYQEKLSLAWQYLSKEIEFDDTVNQSRMFAAQSLSTELLVLNYLPNLRTFLNRQQLLNISCWSLFDQLQGIEQDKLSNIQPFNYKELNWPKDIQFITTPYVVVAMSANAMYAKIYFNEAGNVLWIDHFEESLIHNRYVIDDRGFISSIQLYEQGEHISTTFLNLLGEKQFIYFVEEGTFEISENAKIQAKLKQRFFTSKTSLIEAVLKIKIKEFTAEDVVVIAASKEHNRYFLDNEIPGKKVMSFFSERNNDDAYIDYENIKSVDFFVADSDNILKNVVPLTDQVPTAIISPYDSRLNLGVSQEVKELNIWVNIDNIQKDLIYKIGELMFKEIQRNKNIRVIFASYNEQNDQNSEIVQFMKNLNNRFISEESFNEKINALNIEIEDEEYFVFRQVREELTVISSFSTVRLVIDLSENPHLYTQIASISAGIPQINQRETTYVKHAENGYIIQSIEDLPLAIHYYLDTLKNWNRSLVFAIEKIAENNSEQLVKKWAKYLEIE</sequence>
<proteinExistence type="predicted"/>
<reference evidence="2" key="1">
    <citation type="submission" date="2017-12" db="EMBL/GenBank/DDBJ databases">
        <title>FDA dAtabase for Regulatory Grade micrObial Sequences (FDA-ARGOS): Supporting development and validation of Infectious Disease Dx tests.</title>
        <authorList>
            <person name="Hoffmann M."/>
            <person name="Allard M."/>
            <person name="Evans P."/>
            <person name="Brown E."/>
            <person name="Tallon L."/>
            <person name="Sadzewicz L."/>
            <person name="Sengamalay N."/>
            <person name="Ott S."/>
            <person name="Godinez A."/>
            <person name="Nagaraj S."/>
            <person name="Vavikolanu K."/>
            <person name="Aluvathingal J."/>
            <person name="Nadendla S."/>
            <person name="Sichtig H."/>
        </authorList>
    </citation>
    <scope>NUCLEOTIDE SEQUENCE [LARGE SCALE GENOMIC DNA]</scope>
    <source>
        <strain evidence="2">FDAARGOS_249</strain>
    </source>
</reference>
<organism evidence="1 2">
    <name type="scientific">Aerococcus viridans</name>
    <dbReference type="NCBI Taxonomy" id="1377"/>
    <lineage>
        <taxon>Bacteria</taxon>
        <taxon>Bacillati</taxon>
        <taxon>Bacillota</taxon>
        <taxon>Bacilli</taxon>
        <taxon>Lactobacillales</taxon>
        <taxon>Aerococcaceae</taxon>
        <taxon>Aerococcus</taxon>
    </lineage>
</organism>
<dbReference type="InterPro" id="IPR022372">
    <property type="entry name" value="Accessory_SS_Asp1"/>
</dbReference>
<protein>
    <submittedName>
        <fullName evidence="1">Accessory Sec system protein Asp1</fullName>
    </submittedName>
</protein>
<dbReference type="NCBIfam" id="TIGR03713">
    <property type="entry name" value="acc_sec_asp1"/>
    <property type="match status" value="1"/>
</dbReference>
<evidence type="ECO:0000313" key="1">
    <source>
        <dbReference type="EMBL" id="PNL91885.1"/>
    </source>
</evidence>
<name>A0A2J9PNG7_9LACT</name>
<dbReference type="AlphaFoldDB" id="A0A2J9PNG7"/>
<evidence type="ECO:0000313" key="2">
    <source>
        <dbReference type="Proteomes" id="UP000192813"/>
    </source>
</evidence>